<dbReference type="CDD" id="cd16922">
    <property type="entry name" value="HATPase_EvgS-ArcB-TorS-like"/>
    <property type="match status" value="1"/>
</dbReference>
<dbReference type="InterPro" id="IPR001789">
    <property type="entry name" value="Sig_transdc_resp-reg_receiver"/>
</dbReference>
<evidence type="ECO:0000256" key="3">
    <source>
        <dbReference type="ARBA" id="ARBA00022553"/>
    </source>
</evidence>
<keyword evidence="10" id="KW-0812">Transmembrane</keyword>
<dbReference type="EMBL" id="DSUH01000190">
    <property type="protein sequence ID" value="HGU32776.1"/>
    <property type="molecule type" value="Genomic_DNA"/>
</dbReference>
<dbReference type="FunFam" id="3.30.565.10:FF:000078">
    <property type="entry name" value="Two-component sensor histidine kinase"/>
    <property type="match status" value="1"/>
</dbReference>
<dbReference type="Pfam" id="PF00072">
    <property type="entry name" value="Response_reg"/>
    <property type="match status" value="1"/>
</dbReference>
<keyword evidence="10" id="KW-0472">Membrane</keyword>
<evidence type="ECO:0000256" key="9">
    <source>
        <dbReference type="PROSITE-ProRule" id="PRU00169"/>
    </source>
</evidence>
<feature type="transmembrane region" description="Helical" evidence="10">
    <location>
        <begin position="372"/>
        <end position="393"/>
    </location>
</feature>
<dbReference type="SMART" id="SM00388">
    <property type="entry name" value="HisKA"/>
    <property type="match status" value="1"/>
</dbReference>
<dbReference type="Pfam" id="PF02518">
    <property type="entry name" value="HATPase_c"/>
    <property type="match status" value="1"/>
</dbReference>
<evidence type="ECO:0000256" key="8">
    <source>
        <dbReference type="ARBA" id="ARBA00023012"/>
    </source>
</evidence>
<evidence type="ECO:0000259" key="11">
    <source>
        <dbReference type="PROSITE" id="PS50109"/>
    </source>
</evidence>
<evidence type="ECO:0000256" key="2">
    <source>
        <dbReference type="ARBA" id="ARBA00012438"/>
    </source>
</evidence>
<dbReference type="CDD" id="cd17546">
    <property type="entry name" value="REC_hyHK_CKI1_RcsC-like"/>
    <property type="match status" value="1"/>
</dbReference>
<protein>
    <recommendedName>
        <fullName evidence="2">histidine kinase</fullName>
        <ecNumber evidence="2">2.7.13.3</ecNumber>
    </recommendedName>
</protein>
<dbReference type="Pfam" id="PF00512">
    <property type="entry name" value="HisKA"/>
    <property type="match status" value="1"/>
</dbReference>
<dbReference type="Gene3D" id="3.30.565.10">
    <property type="entry name" value="Histidine kinase-like ATPase, C-terminal domain"/>
    <property type="match status" value="1"/>
</dbReference>
<dbReference type="SMART" id="SM00448">
    <property type="entry name" value="REC"/>
    <property type="match status" value="1"/>
</dbReference>
<keyword evidence="7" id="KW-0067">ATP-binding</keyword>
<dbReference type="SMART" id="SM01080">
    <property type="entry name" value="CHASE2"/>
    <property type="match status" value="1"/>
</dbReference>
<dbReference type="CDD" id="cd00082">
    <property type="entry name" value="HisKA"/>
    <property type="match status" value="1"/>
</dbReference>
<evidence type="ECO:0000256" key="4">
    <source>
        <dbReference type="ARBA" id="ARBA00022679"/>
    </source>
</evidence>
<feature type="transmembrane region" description="Helical" evidence="10">
    <location>
        <begin position="398"/>
        <end position="418"/>
    </location>
</feature>
<evidence type="ECO:0000256" key="1">
    <source>
        <dbReference type="ARBA" id="ARBA00000085"/>
    </source>
</evidence>
<dbReference type="InterPro" id="IPR036890">
    <property type="entry name" value="HATPase_C_sf"/>
</dbReference>
<dbReference type="InterPro" id="IPR005467">
    <property type="entry name" value="His_kinase_dom"/>
</dbReference>
<sequence>MLDNIRADKQKALLSGIRDLRFIYLFFGLLWTIVLAILYLQTPEFLQAIERQWFDHLLRVTSAGTPPSHCVVVAIDEKSLETFGQWPWPRYRIALLLEKIRRMNPRVVGIDILFAEPDRSSLIHIQKTLKRDLNLEIGFTGVPEGLLDHDRILADILAKGPFVLGYYCWMKPDGALNPKSCPVHPISIARKTAPFDPNGTPALPSASCMVCNLDILTRAAASSGFVHVIPDPDGLIRRIPLLMKWDREVLPSFVLAVLAQAEHRNQVIWRNDSTSGFLLRLADIDIPVDAAAQMGIRYRNTAHRIPLISAADILSDMVNPEVISGKRVFVGTTAAGLMDTIATPVDPVFSGVELHATVAENILSRYFWSRPAWVRLLEMVVFIAIVLVIGFLVGKKGFLWGVSGTIVLLVMLWVGSSWAMERHGLYVSPLFPMLSAGFSFVGFMSIRFVRESYWKTYFQSAFVKTAIQAQRFRSDKEAADLASRHKSDFLAHMSHEIRTPMNAILGIAEVLSETDLDAQQRQYLQTLYQSGEILLNIINDILDLSKIEAGQIRLETIAFDLRNLFQDTVEVMRVQARQKGIPILLDVDSGLPGIWMGDPTRVRQIVVNLIGNAIKFTDTGNIRVNVSPRDPQNLEAGIVFQVADTGIGIAPERRDEIFSPFLQEDVSTTRKYGGTGLGLTICRRLAELMGGTIRVESELGKGSTFIVDLPLQVGREASMDSMADRKPESQGLGESSKGKVSMSGLRVLLAEDVAVNRRVVELYLKDTGLELHSVENGKEALDRHRAETFDVILMDMEMPVMDGLEATAAIREWEAEQERPSVPIVALTAHAFEEKRQQCFEAGCTHYLTKPVKKADLIDLLHRIFQDTGRLRPSEDISTENHS</sequence>
<comment type="caution">
    <text evidence="13">The sequence shown here is derived from an EMBL/GenBank/DDBJ whole genome shotgun (WGS) entry which is preliminary data.</text>
</comment>
<dbReference type="EC" id="2.7.13.3" evidence="2"/>
<dbReference type="InterPro" id="IPR011006">
    <property type="entry name" value="CheY-like_superfamily"/>
</dbReference>
<dbReference type="AlphaFoldDB" id="A0A7C4RRP7"/>
<keyword evidence="5" id="KW-0547">Nucleotide-binding</keyword>
<evidence type="ECO:0000313" key="13">
    <source>
        <dbReference type="EMBL" id="HGU32776.1"/>
    </source>
</evidence>
<keyword evidence="3 9" id="KW-0597">Phosphoprotein</keyword>
<dbReference type="PANTHER" id="PTHR45339">
    <property type="entry name" value="HYBRID SIGNAL TRANSDUCTION HISTIDINE KINASE J"/>
    <property type="match status" value="1"/>
</dbReference>
<accession>A0A7C4RRP7</accession>
<dbReference type="SUPFAM" id="SSF55874">
    <property type="entry name" value="ATPase domain of HSP90 chaperone/DNA topoisomerase II/histidine kinase"/>
    <property type="match status" value="1"/>
</dbReference>
<dbReference type="InterPro" id="IPR004358">
    <property type="entry name" value="Sig_transdc_His_kin-like_C"/>
</dbReference>
<evidence type="ECO:0000256" key="10">
    <source>
        <dbReference type="SAM" id="Phobius"/>
    </source>
</evidence>
<dbReference type="InterPro" id="IPR036097">
    <property type="entry name" value="HisK_dim/P_sf"/>
</dbReference>
<feature type="domain" description="Histidine kinase" evidence="11">
    <location>
        <begin position="492"/>
        <end position="713"/>
    </location>
</feature>
<dbReference type="SUPFAM" id="SSF47384">
    <property type="entry name" value="Homodimeric domain of signal transducing histidine kinase"/>
    <property type="match status" value="1"/>
</dbReference>
<dbReference type="GO" id="GO:0005524">
    <property type="term" value="F:ATP binding"/>
    <property type="evidence" value="ECO:0007669"/>
    <property type="project" value="UniProtKB-KW"/>
</dbReference>
<feature type="modified residue" description="4-aspartylphosphate" evidence="9">
    <location>
        <position position="795"/>
    </location>
</feature>
<feature type="transmembrane region" description="Helical" evidence="10">
    <location>
        <begin position="430"/>
        <end position="449"/>
    </location>
</feature>
<keyword evidence="8" id="KW-0902">Two-component regulatory system</keyword>
<keyword evidence="10" id="KW-1133">Transmembrane helix</keyword>
<evidence type="ECO:0000256" key="7">
    <source>
        <dbReference type="ARBA" id="ARBA00022840"/>
    </source>
</evidence>
<dbReference type="GO" id="GO:0000155">
    <property type="term" value="F:phosphorelay sensor kinase activity"/>
    <property type="evidence" value="ECO:0007669"/>
    <property type="project" value="InterPro"/>
</dbReference>
<dbReference type="Gene3D" id="1.10.287.130">
    <property type="match status" value="1"/>
</dbReference>
<comment type="catalytic activity">
    <reaction evidence="1">
        <text>ATP + protein L-histidine = ADP + protein N-phospho-L-histidine.</text>
        <dbReference type="EC" id="2.7.13.3"/>
    </reaction>
</comment>
<dbReference type="PANTHER" id="PTHR45339:SF1">
    <property type="entry name" value="HYBRID SIGNAL TRANSDUCTION HISTIDINE KINASE J"/>
    <property type="match status" value="1"/>
</dbReference>
<dbReference type="SMART" id="SM00387">
    <property type="entry name" value="HATPase_c"/>
    <property type="match status" value="1"/>
</dbReference>
<evidence type="ECO:0000256" key="5">
    <source>
        <dbReference type="ARBA" id="ARBA00022741"/>
    </source>
</evidence>
<proteinExistence type="predicted"/>
<dbReference type="InterPro" id="IPR003594">
    <property type="entry name" value="HATPase_dom"/>
</dbReference>
<feature type="transmembrane region" description="Helical" evidence="10">
    <location>
        <begin position="21"/>
        <end position="40"/>
    </location>
</feature>
<gene>
    <name evidence="13" type="ORF">ENS29_07970</name>
</gene>
<organism evidence="13">
    <name type="scientific">Desulfatirhabdium butyrativorans</name>
    <dbReference type="NCBI Taxonomy" id="340467"/>
    <lineage>
        <taxon>Bacteria</taxon>
        <taxon>Pseudomonadati</taxon>
        <taxon>Thermodesulfobacteriota</taxon>
        <taxon>Desulfobacteria</taxon>
        <taxon>Desulfobacterales</taxon>
        <taxon>Desulfatirhabdiaceae</taxon>
        <taxon>Desulfatirhabdium</taxon>
    </lineage>
</organism>
<reference evidence="13" key="1">
    <citation type="journal article" date="2020" name="mSystems">
        <title>Genome- and Community-Level Interaction Insights into Carbon Utilization and Element Cycling Functions of Hydrothermarchaeota in Hydrothermal Sediment.</title>
        <authorList>
            <person name="Zhou Z."/>
            <person name="Liu Y."/>
            <person name="Xu W."/>
            <person name="Pan J."/>
            <person name="Luo Z.H."/>
            <person name="Li M."/>
        </authorList>
    </citation>
    <scope>NUCLEOTIDE SEQUENCE [LARGE SCALE GENOMIC DNA]</scope>
    <source>
        <strain evidence="13">SpSt-477</strain>
    </source>
</reference>
<dbReference type="Pfam" id="PF05226">
    <property type="entry name" value="CHASE2"/>
    <property type="match status" value="1"/>
</dbReference>
<evidence type="ECO:0000259" key="12">
    <source>
        <dbReference type="PROSITE" id="PS50110"/>
    </source>
</evidence>
<name>A0A7C4RRP7_9BACT</name>
<dbReference type="Gene3D" id="3.40.50.2300">
    <property type="match status" value="1"/>
</dbReference>
<dbReference type="PROSITE" id="PS50109">
    <property type="entry name" value="HIS_KIN"/>
    <property type="match status" value="1"/>
</dbReference>
<keyword evidence="6" id="KW-0418">Kinase</keyword>
<dbReference type="FunFam" id="1.10.287.130:FF:000002">
    <property type="entry name" value="Two-component osmosensing histidine kinase"/>
    <property type="match status" value="1"/>
</dbReference>
<keyword evidence="4" id="KW-0808">Transferase</keyword>
<evidence type="ECO:0000256" key="6">
    <source>
        <dbReference type="ARBA" id="ARBA00022777"/>
    </source>
</evidence>
<dbReference type="PROSITE" id="PS50110">
    <property type="entry name" value="RESPONSE_REGULATORY"/>
    <property type="match status" value="1"/>
</dbReference>
<dbReference type="InterPro" id="IPR003661">
    <property type="entry name" value="HisK_dim/P_dom"/>
</dbReference>
<dbReference type="InterPro" id="IPR007890">
    <property type="entry name" value="CHASE2"/>
</dbReference>
<feature type="domain" description="Response regulatory" evidence="12">
    <location>
        <begin position="746"/>
        <end position="865"/>
    </location>
</feature>
<dbReference type="SUPFAM" id="SSF52172">
    <property type="entry name" value="CheY-like"/>
    <property type="match status" value="1"/>
</dbReference>
<dbReference type="PRINTS" id="PR00344">
    <property type="entry name" value="BCTRLSENSOR"/>
</dbReference>